<dbReference type="GO" id="GO:0006614">
    <property type="term" value="P:SRP-dependent cotranslational protein targeting to membrane"/>
    <property type="evidence" value="ECO:0007669"/>
    <property type="project" value="InterPro"/>
</dbReference>
<feature type="binding site" evidence="9">
    <location>
        <begin position="191"/>
        <end position="195"/>
    </location>
    <ligand>
        <name>GTP</name>
        <dbReference type="ChEBI" id="CHEBI:37565"/>
    </ligand>
</feature>
<evidence type="ECO:0000313" key="11">
    <source>
        <dbReference type="EMBL" id="SIO10703.1"/>
    </source>
</evidence>
<keyword evidence="6 9" id="KW-0733">Signal recognition particle</keyword>
<keyword evidence="9" id="KW-0963">Cytoplasm</keyword>
<dbReference type="PROSITE" id="PS00300">
    <property type="entry name" value="SRP54"/>
    <property type="match status" value="1"/>
</dbReference>
<dbReference type="Pfam" id="PF00448">
    <property type="entry name" value="SRP54"/>
    <property type="match status" value="1"/>
</dbReference>
<dbReference type="AlphaFoldDB" id="A0A1N6GT71"/>
<dbReference type="eggNOG" id="COG0541">
    <property type="taxonomic scope" value="Bacteria"/>
</dbReference>
<dbReference type="GO" id="GO:0003924">
    <property type="term" value="F:GTPase activity"/>
    <property type="evidence" value="ECO:0007669"/>
    <property type="project" value="UniProtKB-UniRule"/>
</dbReference>
<keyword evidence="12" id="KW-1185">Reference proteome</keyword>
<dbReference type="InterPro" id="IPR036891">
    <property type="entry name" value="Signal_recog_part_SRP54_M_sf"/>
</dbReference>
<keyword evidence="3 9" id="KW-0378">Hydrolase</keyword>
<protein>
    <recommendedName>
        <fullName evidence="9">Signal recognition particle protein</fullName>
        <ecNumber evidence="9">3.6.5.4</ecNumber>
    </recommendedName>
    <alternativeName>
        <fullName evidence="9">Fifty-four homolog</fullName>
    </alternativeName>
</protein>
<reference evidence="12" key="1">
    <citation type="submission" date="2016-11" db="EMBL/GenBank/DDBJ databases">
        <authorList>
            <person name="Varghese N."/>
            <person name="Submissions S."/>
        </authorList>
    </citation>
    <scope>NUCLEOTIDE SEQUENCE [LARGE SCALE GENOMIC DNA]</scope>
    <source>
        <strain evidence="12">313</strain>
    </source>
</reference>
<dbReference type="InterPro" id="IPR042101">
    <property type="entry name" value="SRP54_N_sf"/>
</dbReference>
<keyword evidence="5 9" id="KW-0342">GTP-binding</keyword>
<dbReference type="Gene3D" id="1.10.260.30">
    <property type="entry name" value="Signal recognition particle, SRP54 subunit, M-domain"/>
    <property type="match status" value="1"/>
</dbReference>
<dbReference type="InterPro" id="IPR004780">
    <property type="entry name" value="SRP"/>
</dbReference>
<keyword evidence="2 9" id="KW-0547">Nucleotide-binding</keyword>
<dbReference type="Pfam" id="PF02978">
    <property type="entry name" value="SRP_SPB"/>
    <property type="match status" value="1"/>
</dbReference>
<dbReference type="Proteomes" id="UP000184758">
    <property type="component" value="Unassembled WGS sequence"/>
</dbReference>
<evidence type="ECO:0000256" key="9">
    <source>
        <dbReference type="HAMAP-Rule" id="MF_00306"/>
    </source>
</evidence>
<comment type="domain">
    <text evidence="9">Composed of three domains: the N-terminal N domain, which is responsible for interactions with the ribosome, the central G domain, which binds GTP, and the C-terminal M domain, which binds the RNA and the signal sequence of the RNC.</text>
</comment>
<dbReference type="GO" id="GO:0048500">
    <property type="term" value="C:signal recognition particle"/>
    <property type="evidence" value="ECO:0007669"/>
    <property type="project" value="UniProtKB-UniRule"/>
</dbReference>
<dbReference type="Gene3D" id="1.20.120.140">
    <property type="entry name" value="Signal recognition particle SRP54, nucleotide-binding domain"/>
    <property type="match status" value="1"/>
</dbReference>
<dbReference type="OrthoDB" id="9804720at2"/>
<dbReference type="EMBL" id="FSRN01000001">
    <property type="protein sequence ID" value="SIO10703.1"/>
    <property type="molecule type" value="Genomic_DNA"/>
</dbReference>
<evidence type="ECO:0000256" key="2">
    <source>
        <dbReference type="ARBA" id="ARBA00022741"/>
    </source>
</evidence>
<gene>
    <name evidence="9" type="primary">ffh</name>
    <name evidence="11" type="ORF">SAMN05878443_1408</name>
</gene>
<dbReference type="SMART" id="SM00962">
    <property type="entry name" value="SRP54"/>
    <property type="match status" value="1"/>
</dbReference>
<evidence type="ECO:0000313" key="12">
    <source>
        <dbReference type="Proteomes" id="UP000184758"/>
    </source>
</evidence>
<feature type="binding site" evidence="9">
    <location>
        <begin position="108"/>
        <end position="115"/>
    </location>
    <ligand>
        <name>GTP</name>
        <dbReference type="ChEBI" id="CHEBI:37565"/>
    </ligand>
</feature>
<accession>A0A1N6GT71</accession>
<proteinExistence type="inferred from homology"/>
<evidence type="ECO:0000256" key="8">
    <source>
        <dbReference type="ARBA" id="ARBA00048027"/>
    </source>
</evidence>
<dbReference type="PANTHER" id="PTHR11564:SF5">
    <property type="entry name" value="SIGNAL RECOGNITION PARTICLE SUBUNIT SRP54"/>
    <property type="match status" value="1"/>
</dbReference>
<name>A0A1N6GT71_9LACT</name>
<comment type="subcellular location">
    <subcellularLocation>
        <location evidence="9">Cytoplasm</location>
    </subcellularLocation>
    <text evidence="9">The SRP-RNC complex is targeted to the cytoplasmic membrane.</text>
</comment>
<dbReference type="InterPro" id="IPR022941">
    <property type="entry name" value="SRP54"/>
</dbReference>
<evidence type="ECO:0000256" key="6">
    <source>
        <dbReference type="ARBA" id="ARBA00023135"/>
    </source>
</evidence>
<organism evidence="11 12">
    <name type="scientific">Carnobacterium alterfunditum</name>
    <dbReference type="NCBI Taxonomy" id="28230"/>
    <lineage>
        <taxon>Bacteria</taxon>
        <taxon>Bacillati</taxon>
        <taxon>Bacillota</taxon>
        <taxon>Bacilli</taxon>
        <taxon>Lactobacillales</taxon>
        <taxon>Carnobacteriaceae</taxon>
        <taxon>Carnobacterium</taxon>
    </lineage>
</organism>
<evidence type="ECO:0000256" key="3">
    <source>
        <dbReference type="ARBA" id="ARBA00022801"/>
    </source>
</evidence>
<keyword evidence="4 9" id="KW-0694">RNA-binding</keyword>
<dbReference type="CDD" id="cd18539">
    <property type="entry name" value="SRP_G"/>
    <property type="match status" value="1"/>
</dbReference>
<dbReference type="FunFam" id="3.40.50.300:FF:000022">
    <property type="entry name" value="Signal recognition particle 54 kDa subunit"/>
    <property type="match status" value="1"/>
</dbReference>
<dbReference type="SMART" id="SM00382">
    <property type="entry name" value="AAA"/>
    <property type="match status" value="1"/>
</dbReference>
<feature type="binding site" evidence="9">
    <location>
        <begin position="249"/>
        <end position="252"/>
    </location>
    <ligand>
        <name>GTP</name>
        <dbReference type="ChEBI" id="CHEBI:37565"/>
    </ligand>
</feature>
<dbReference type="RefSeq" id="WP_034548495.1">
    <property type="nucleotide sequence ID" value="NZ_FSRN01000001.1"/>
</dbReference>
<dbReference type="HAMAP" id="MF_00306">
    <property type="entry name" value="SRP54"/>
    <property type="match status" value="1"/>
</dbReference>
<comment type="catalytic activity">
    <reaction evidence="8 9">
        <text>GTP + H2O = GDP + phosphate + H(+)</text>
        <dbReference type="Rhea" id="RHEA:19669"/>
        <dbReference type="ChEBI" id="CHEBI:15377"/>
        <dbReference type="ChEBI" id="CHEBI:15378"/>
        <dbReference type="ChEBI" id="CHEBI:37565"/>
        <dbReference type="ChEBI" id="CHEBI:43474"/>
        <dbReference type="ChEBI" id="CHEBI:58189"/>
        <dbReference type="EC" id="3.6.5.4"/>
    </reaction>
</comment>
<dbReference type="GO" id="GO:0008312">
    <property type="term" value="F:7S RNA binding"/>
    <property type="evidence" value="ECO:0007669"/>
    <property type="project" value="InterPro"/>
</dbReference>
<dbReference type="STRING" id="28230.SAMN05878443_1408"/>
<comment type="similarity">
    <text evidence="1 9">Belongs to the GTP-binding SRP family. SRP54 subfamily.</text>
</comment>
<dbReference type="SUPFAM" id="SSF47446">
    <property type="entry name" value="Signal peptide-binding domain"/>
    <property type="match status" value="1"/>
</dbReference>
<evidence type="ECO:0000256" key="5">
    <source>
        <dbReference type="ARBA" id="ARBA00023134"/>
    </source>
</evidence>
<comment type="function">
    <text evidence="9">Involved in targeting and insertion of nascent membrane proteins into the cytoplasmic membrane. Binds to the hydrophobic signal sequence of the ribosome-nascent chain (RNC) as it emerges from the ribosomes. The SRP-RNC complex is then targeted to the cytoplasmic membrane where it interacts with the SRP receptor FtsY.</text>
</comment>
<sequence>MAFEGLTERLQNAMTKMRRKGKVTEADVKEMMREVRLALLEADVNFKVVKDFLKTVSARAVGAEVLDSLSPGQQIIKIVSEELTDLMGGEQATIQTAAKAPTVVMMVGLQGAGKTTTAGKLASYLRKNQNKRSLLIAADIYRPAAIQQLETIGKQLDIPVFSMGDQVSPVEIARQGIEKAKAEHLDFVLIDTAGRLQIDETLMQELSDIKETTQPTEIFLVVDAMTGQEAANVASSFNEQLDISGVILTKLDGDTRGGAALSIRAVTGKPIKFTGSGEKLDALEPFYPDRMANRILGMGDMLTLIEKAQEDFDEKKSEEMMTKLRENTFDFNDFIEQMDQVSNMGPMEDILKMIPGMSNVPGLDKLQIDPKDTARMKAIVLSMTPKERENPDLLSQSRRRRIARGSARPIAEVNRLIKQFNESKKMMGQMSKGNMNGMENLFGQGAKGKLGKIAMNSMVRKNKKKMKKKNKKSRK</sequence>
<dbReference type="InterPro" id="IPR000897">
    <property type="entry name" value="SRP54_GTPase_dom"/>
</dbReference>
<evidence type="ECO:0000256" key="4">
    <source>
        <dbReference type="ARBA" id="ARBA00022884"/>
    </source>
</evidence>
<dbReference type="EC" id="3.6.5.4" evidence="9"/>
<dbReference type="Gene3D" id="3.40.50.300">
    <property type="entry name" value="P-loop containing nucleotide triphosphate hydrolases"/>
    <property type="match status" value="1"/>
</dbReference>
<keyword evidence="7 9" id="KW-0687">Ribonucleoprotein</keyword>
<dbReference type="InterPro" id="IPR027417">
    <property type="entry name" value="P-loop_NTPase"/>
</dbReference>
<dbReference type="SUPFAM" id="SSF52540">
    <property type="entry name" value="P-loop containing nucleoside triphosphate hydrolases"/>
    <property type="match status" value="1"/>
</dbReference>
<feature type="domain" description="SRP54-type proteins GTP-binding" evidence="10">
    <location>
        <begin position="270"/>
        <end position="283"/>
    </location>
</feature>
<dbReference type="PANTHER" id="PTHR11564">
    <property type="entry name" value="SIGNAL RECOGNITION PARTICLE 54K PROTEIN SRP54"/>
    <property type="match status" value="1"/>
</dbReference>
<dbReference type="InterPro" id="IPR004125">
    <property type="entry name" value="Signal_recog_particle_SRP54_M"/>
</dbReference>
<comment type="subunit">
    <text evidence="9">Part of the signal recognition particle protein translocation system, which is composed of SRP and FtsY.</text>
</comment>
<dbReference type="GO" id="GO:0005525">
    <property type="term" value="F:GTP binding"/>
    <property type="evidence" value="ECO:0007669"/>
    <property type="project" value="UniProtKB-UniRule"/>
</dbReference>
<evidence type="ECO:0000256" key="7">
    <source>
        <dbReference type="ARBA" id="ARBA00023274"/>
    </source>
</evidence>
<evidence type="ECO:0000256" key="1">
    <source>
        <dbReference type="ARBA" id="ARBA00005450"/>
    </source>
</evidence>
<dbReference type="Pfam" id="PF02881">
    <property type="entry name" value="SRP54_N"/>
    <property type="match status" value="1"/>
</dbReference>
<evidence type="ECO:0000259" key="10">
    <source>
        <dbReference type="PROSITE" id="PS00300"/>
    </source>
</evidence>
<dbReference type="InterPro" id="IPR003593">
    <property type="entry name" value="AAA+_ATPase"/>
</dbReference>
<dbReference type="NCBIfam" id="TIGR00959">
    <property type="entry name" value="ffh"/>
    <property type="match status" value="1"/>
</dbReference>
<dbReference type="SMART" id="SM00963">
    <property type="entry name" value="SRP54_N"/>
    <property type="match status" value="1"/>
</dbReference>
<dbReference type="InterPro" id="IPR013822">
    <property type="entry name" value="Signal_recog_particl_SRP54_hlx"/>
</dbReference>